<name>A0ABP6SLV4_9ACTN</name>
<sequence length="60" mass="6644">MSSTTTGCWTWTIGAPPARVEPATSFRVLLWDAPTMRLAAEPDWGRGFVIRGPKELLVEL</sequence>
<evidence type="ECO:0000313" key="3">
    <source>
        <dbReference type="Proteomes" id="UP001499990"/>
    </source>
</evidence>
<accession>A0ABP6SLV4</accession>
<keyword evidence="3" id="KW-1185">Reference proteome</keyword>
<protein>
    <submittedName>
        <fullName evidence="2">Uncharacterized protein</fullName>
    </submittedName>
</protein>
<evidence type="ECO:0000313" key="1">
    <source>
        <dbReference type="EMBL" id="GAA3368030.1"/>
    </source>
</evidence>
<dbReference type="EMBL" id="BAAAYL010000001">
    <property type="protein sequence ID" value="GAA3379664.1"/>
    <property type="molecule type" value="Genomic_DNA"/>
</dbReference>
<dbReference type="Proteomes" id="UP001499990">
    <property type="component" value="Unassembled WGS sequence"/>
</dbReference>
<reference evidence="2" key="1">
    <citation type="journal article" date="2014" name="Int. J. Syst. Evol. Microbiol.">
        <title>Complete genome of a new Firmicutes species belonging to the dominant human colonic microbiota ('Ruminococcus bicirculans') reveals two chromosomes and a selective capacity to utilize plant glucans.</title>
        <authorList>
            <consortium name="NISC Comparative Sequencing Program"/>
            <person name="Wegmann U."/>
            <person name="Louis P."/>
            <person name="Goesmann A."/>
            <person name="Henrissat B."/>
            <person name="Duncan S.H."/>
            <person name="Flint H.J."/>
        </authorList>
    </citation>
    <scope>NUCLEOTIDE SEQUENCE</scope>
    <source>
        <strain evidence="2">JCM 9651</strain>
    </source>
</reference>
<comment type="caution">
    <text evidence="2">The sequence shown here is derived from an EMBL/GenBank/DDBJ whole genome shotgun (WGS) entry which is preliminary data.</text>
</comment>
<reference evidence="3" key="2">
    <citation type="journal article" date="2019" name="Int. J. Syst. Evol. Microbiol.">
        <title>The Global Catalogue of Microorganisms (GCM) 10K type strain sequencing project: providing services to taxonomists for standard genome sequencing and annotation.</title>
        <authorList>
            <consortium name="The Broad Institute Genomics Platform"/>
            <consortium name="The Broad Institute Genome Sequencing Center for Infectious Disease"/>
            <person name="Wu L."/>
            <person name="Ma J."/>
        </authorList>
    </citation>
    <scope>NUCLEOTIDE SEQUENCE [LARGE SCALE GENOMIC DNA]</scope>
    <source>
        <strain evidence="3">JCM 9651</strain>
    </source>
</reference>
<gene>
    <name evidence="1" type="ORF">GCM10020367_04720</name>
    <name evidence="2" type="ORF">GCM10020367_64130</name>
</gene>
<proteinExistence type="predicted"/>
<evidence type="ECO:0000313" key="2">
    <source>
        <dbReference type="EMBL" id="GAA3379664.1"/>
    </source>
</evidence>
<dbReference type="EMBL" id="BAAAYL010000001">
    <property type="protein sequence ID" value="GAA3368030.1"/>
    <property type="molecule type" value="Genomic_DNA"/>
</dbReference>
<organism evidence="2 3">
    <name type="scientific">Streptomyces sannanensis</name>
    <dbReference type="NCBI Taxonomy" id="285536"/>
    <lineage>
        <taxon>Bacteria</taxon>
        <taxon>Bacillati</taxon>
        <taxon>Actinomycetota</taxon>
        <taxon>Actinomycetes</taxon>
        <taxon>Kitasatosporales</taxon>
        <taxon>Streptomycetaceae</taxon>
        <taxon>Streptomyces</taxon>
    </lineage>
</organism>
<reference evidence="2" key="3">
    <citation type="submission" date="2023-12" db="EMBL/GenBank/DDBJ databases">
        <authorList>
            <person name="Sun Q."/>
            <person name="Inoue M."/>
        </authorList>
    </citation>
    <scope>NUCLEOTIDE SEQUENCE</scope>
    <source>
        <strain evidence="2">JCM 9651</strain>
    </source>
</reference>